<reference evidence="5 6" key="1">
    <citation type="submission" date="2016-04" db="EMBL/GenBank/DDBJ databases">
        <title>ATOL: Assembling a taxonomically balanced genome-scale reconstruction of the evolutionary history of the Enterobacteriaceae.</title>
        <authorList>
            <person name="Plunkett G.III."/>
            <person name="Neeno-Eckwall E.C."/>
            <person name="Glasner J.D."/>
            <person name="Perna N.T."/>
        </authorList>
    </citation>
    <scope>NUCLEOTIDE SEQUENCE [LARGE SCALE GENOMIC DNA]</scope>
    <source>
        <strain evidence="5 6">ATCC 51604</strain>
    </source>
</reference>
<evidence type="ECO:0000313" key="5">
    <source>
        <dbReference type="EMBL" id="OAT20978.1"/>
    </source>
</evidence>
<dbReference type="EMBL" id="LXEP01000021">
    <property type="protein sequence ID" value="OAT20978.1"/>
    <property type="molecule type" value="Genomic_DNA"/>
</dbReference>
<proteinExistence type="inferred from homology"/>
<comment type="caution">
    <text evidence="5">The sequence shown here is derived from an EMBL/GenBank/DDBJ whole genome shotgun (WGS) entry which is preliminary data.</text>
</comment>
<name>A0A1B7HZ51_9ENTR</name>
<sequence>MKQQNSAAPGSKPSKARRKTREEIDREARDRKREKKRSGHAAGSRSTGGTQEKSGSGSSQAKDPRIGSKKPIALGVTEVQVKKPKQHKPKVEKPMLTPQAELDLLENDERLDALLERLEEGETLNAEEQTWVNAKLDRIDALMAELGIAYEDDEDEEEKEKGDDLMRLLKGTD</sequence>
<evidence type="ECO:0000256" key="3">
    <source>
        <dbReference type="HAMAP-Rule" id="MF_01058"/>
    </source>
</evidence>
<dbReference type="NCBIfam" id="NF003560">
    <property type="entry name" value="PRK05244.1-1"/>
    <property type="match status" value="1"/>
</dbReference>
<dbReference type="InterPro" id="IPR007336">
    <property type="entry name" value="YihI"/>
</dbReference>
<evidence type="ECO:0000256" key="2">
    <source>
        <dbReference type="ARBA" id="ARBA00022517"/>
    </source>
</evidence>
<organism evidence="5 6">
    <name type="scientific">Buttiauxella gaviniae ATCC 51604</name>
    <dbReference type="NCBI Taxonomy" id="1354253"/>
    <lineage>
        <taxon>Bacteria</taxon>
        <taxon>Pseudomonadati</taxon>
        <taxon>Pseudomonadota</taxon>
        <taxon>Gammaproteobacteria</taxon>
        <taxon>Enterobacterales</taxon>
        <taxon>Enterobacteriaceae</taxon>
        <taxon>Buttiauxella</taxon>
    </lineage>
</organism>
<feature type="compositionally biased region" description="Basic and acidic residues" evidence="4">
    <location>
        <begin position="20"/>
        <end position="31"/>
    </location>
</feature>
<dbReference type="RefSeq" id="WP_064514951.1">
    <property type="nucleotide sequence ID" value="NZ_LXEP01000021.1"/>
</dbReference>
<evidence type="ECO:0000313" key="6">
    <source>
        <dbReference type="Proteomes" id="UP000078504"/>
    </source>
</evidence>
<evidence type="ECO:0000256" key="1">
    <source>
        <dbReference type="ARBA" id="ARBA00022468"/>
    </source>
</evidence>
<comment type="function">
    <text evidence="3">A GTPase-activating protein (GAP) that modifies Der/EngA GTPase function. May play a role in ribosome biogenesis.</text>
</comment>
<feature type="compositionally biased region" description="Polar residues" evidence="4">
    <location>
        <begin position="44"/>
        <end position="61"/>
    </location>
</feature>
<comment type="subunit">
    <text evidence="3">Interacts with Der.</text>
</comment>
<accession>A0A1B7HZ51</accession>
<feature type="compositionally biased region" description="Basic and acidic residues" evidence="4">
    <location>
        <begin position="159"/>
        <end position="173"/>
    </location>
</feature>
<dbReference type="GO" id="GO:0042254">
    <property type="term" value="P:ribosome biogenesis"/>
    <property type="evidence" value="ECO:0007669"/>
    <property type="project" value="UniProtKB-KW"/>
</dbReference>
<dbReference type="PATRIC" id="fig|1354253.4.peg.2276"/>
<gene>
    <name evidence="3" type="primary">yihI</name>
    <name evidence="5" type="ORF">M977_02228</name>
</gene>
<evidence type="ECO:0000256" key="4">
    <source>
        <dbReference type="SAM" id="MobiDB-lite"/>
    </source>
</evidence>
<dbReference type="GO" id="GO:0005096">
    <property type="term" value="F:GTPase activator activity"/>
    <property type="evidence" value="ECO:0007669"/>
    <property type="project" value="UniProtKB-KW"/>
</dbReference>
<keyword evidence="1 3" id="KW-0343">GTPase activation</keyword>
<feature type="region of interest" description="Disordered" evidence="4">
    <location>
        <begin position="1"/>
        <end position="100"/>
    </location>
</feature>
<keyword evidence="2 3" id="KW-0690">Ribosome biogenesis</keyword>
<dbReference type="Pfam" id="PF04220">
    <property type="entry name" value="YihI"/>
    <property type="match status" value="1"/>
</dbReference>
<dbReference type="Proteomes" id="UP000078504">
    <property type="component" value="Unassembled WGS sequence"/>
</dbReference>
<dbReference type="HAMAP" id="MF_01058">
    <property type="entry name" value="GAP_YihI"/>
    <property type="match status" value="1"/>
</dbReference>
<feature type="region of interest" description="Disordered" evidence="4">
    <location>
        <begin position="150"/>
        <end position="173"/>
    </location>
</feature>
<protein>
    <recommendedName>
        <fullName evidence="3">Der GTPase-activating protein YihI</fullName>
    </recommendedName>
</protein>
<comment type="similarity">
    <text evidence="3">Belongs to the YihI family.</text>
</comment>
<dbReference type="AlphaFoldDB" id="A0A1B7HZ51"/>